<organism evidence="1 2">
    <name type="scientific">Fusarium solani</name>
    <name type="common">Filamentous fungus</name>
    <dbReference type="NCBI Taxonomy" id="169388"/>
    <lineage>
        <taxon>Eukaryota</taxon>
        <taxon>Fungi</taxon>
        <taxon>Dikarya</taxon>
        <taxon>Ascomycota</taxon>
        <taxon>Pezizomycotina</taxon>
        <taxon>Sordariomycetes</taxon>
        <taxon>Hypocreomycetidae</taxon>
        <taxon>Hypocreales</taxon>
        <taxon>Nectriaceae</taxon>
        <taxon>Fusarium</taxon>
        <taxon>Fusarium solani species complex</taxon>
    </lineage>
</organism>
<dbReference type="Proteomes" id="UP000736672">
    <property type="component" value="Unassembled WGS sequence"/>
</dbReference>
<dbReference type="OrthoDB" id="5077519at2759"/>
<reference evidence="1" key="1">
    <citation type="journal article" date="2021" name="Nat. Commun.">
        <title>Genetic determinants of endophytism in the Arabidopsis root mycobiome.</title>
        <authorList>
            <person name="Mesny F."/>
            <person name="Miyauchi S."/>
            <person name="Thiergart T."/>
            <person name="Pickel B."/>
            <person name="Atanasova L."/>
            <person name="Karlsson M."/>
            <person name="Huettel B."/>
            <person name="Barry K.W."/>
            <person name="Haridas S."/>
            <person name="Chen C."/>
            <person name="Bauer D."/>
            <person name="Andreopoulos W."/>
            <person name="Pangilinan J."/>
            <person name="LaButti K."/>
            <person name="Riley R."/>
            <person name="Lipzen A."/>
            <person name="Clum A."/>
            <person name="Drula E."/>
            <person name="Henrissat B."/>
            <person name="Kohler A."/>
            <person name="Grigoriev I.V."/>
            <person name="Martin F.M."/>
            <person name="Hacquard S."/>
        </authorList>
    </citation>
    <scope>NUCLEOTIDE SEQUENCE</scope>
    <source>
        <strain evidence="1">FSSC 5 MPI-SDFR-AT-0091</strain>
    </source>
</reference>
<dbReference type="EMBL" id="JAGTJS010000014">
    <property type="protein sequence ID" value="KAH7248269.1"/>
    <property type="molecule type" value="Genomic_DNA"/>
</dbReference>
<gene>
    <name evidence="1" type="ORF">B0J15DRAFT_401139</name>
</gene>
<feature type="non-terminal residue" evidence="1">
    <location>
        <position position="1"/>
    </location>
</feature>
<sequence>YLLARRDTSGLSEDLVSLPADERRIALILDLEDFVIDQCEYTAKKTSRSILCWLKSTCPLPSYPKPFTLMRLPSTTVKVSAAI</sequence>
<proteinExistence type="predicted"/>
<name>A0A9P9GZ79_FUSSL</name>
<keyword evidence="2" id="KW-1185">Reference proteome</keyword>
<protein>
    <submittedName>
        <fullName evidence="1">Uncharacterized protein</fullName>
    </submittedName>
</protein>
<accession>A0A9P9GZ79</accession>
<dbReference type="AlphaFoldDB" id="A0A9P9GZ79"/>
<evidence type="ECO:0000313" key="1">
    <source>
        <dbReference type="EMBL" id="KAH7248269.1"/>
    </source>
</evidence>
<comment type="caution">
    <text evidence="1">The sequence shown here is derived from an EMBL/GenBank/DDBJ whole genome shotgun (WGS) entry which is preliminary data.</text>
</comment>
<evidence type="ECO:0000313" key="2">
    <source>
        <dbReference type="Proteomes" id="UP000736672"/>
    </source>
</evidence>